<sequence length="226" mass="26052">MNISPTPNCLPEALENALRMEREFIQRVLLGPQRGNLTVIGHLMENSAQNQSPNLPMPIGGCAPNWQNSRIQQQQQQIGTVETRQNTDGMTKLVEGTNLAEEWQKILARPRRRLTGCRVCGRHSQYCYYGAKCCESCKQFFRRSVAKQIRFTCFGDQKCQINEEGIRCRGCRLEKCLMAGMDPKMVNAEQNESHAQFLAWLEQRKRSAIMRAEEVLIYQQNQQQRN</sequence>
<evidence type="ECO:0000313" key="11">
    <source>
        <dbReference type="Proteomes" id="UP001620626"/>
    </source>
</evidence>
<dbReference type="PANTHER" id="PTHR47630:SF5">
    <property type="entry name" value="NR LBD DOMAIN-CONTAINING PROTEIN"/>
    <property type="match status" value="1"/>
</dbReference>
<dbReference type="SMART" id="SM00399">
    <property type="entry name" value="ZnF_C4"/>
    <property type="match status" value="1"/>
</dbReference>
<keyword evidence="5" id="KW-0238">DNA-binding</keyword>
<dbReference type="PANTHER" id="PTHR47630">
    <property type="entry name" value="NUCLEAR HORMONE RECEPTOR FAMILY-RELATED-RELATED"/>
    <property type="match status" value="1"/>
</dbReference>
<dbReference type="Proteomes" id="UP001620626">
    <property type="component" value="Unassembled WGS sequence"/>
</dbReference>
<keyword evidence="3" id="KW-0862">Zinc</keyword>
<evidence type="ECO:0000313" key="10">
    <source>
        <dbReference type="EMBL" id="KAL3082073.1"/>
    </source>
</evidence>
<evidence type="ECO:0000256" key="7">
    <source>
        <dbReference type="ARBA" id="ARBA00023170"/>
    </source>
</evidence>
<evidence type="ECO:0000256" key="2">
    <source>
        <dbReference type="ARBA" id="ARBA00022771"/>
    </source>
</evidence>
<organism evidence="10 11">
    <name type="scientific">Heterodera trifolii</name>
    <dbReference type="NCBI Taxonomy" id="157864"/>
    <lineage>
        <taxon>Eukaryota</taxon>
        <taxon>Metazoa</taxon>
        <taxon>Ecdysozoa</taxon>
        <taxon>Nematoda</taxon>
        <taxon>Chromadorea</taxon>
        <taxon>Rhabditida</taxon>
        <taxon>Tylenchina</taxon>
        <taxon>Tylenchomorpha</taxon>
        <taxon>Tylenchoidea</taxon>
        <taxon>Heteroderidae</taxon>
        <taxon>Heteroderinae</taxon>
        <taxon>Heterodera</taxon>
    </lineage>
</organism>
<protein>
    <recommendedName>
        <fullName evidence="9">Nuclear receptor domain-containing protein</fullName>
    </recommendedName>
</protein>
<dbReference type="InterPro" id="IPR052499">
    <property type="entry name" value="C.elegans_NHRs"/>
</dbReference>
<keyword evidence="1" id="KW-0479">Metal-binding</keyword>
<evidence type="ECO:0000256" key="5">
    <source>
        <dbReference type="ARBA" id="ARBA00023125"/>
    </source>
</evidence>
<evidence type="ECO:0000256" key="4">
    <source>
        <dbReference type="ARBA" id="ARBA00023015"/>
    </source>
</evidence>
<dbReference type="EMBL" id="JBICBT010001121">
    <property type="protein sequence ID" value="KAL3082073.1"/>
    <property type="molecule type" value="Genomic_DNA"/>
</dbReference>
<evidence type="ECO:0000256" key="3">
    <source>
        <dbReference type="ARBA" id="ARBA00022833"/>
    </source>
</evidence>
<evidence type="ECO:0000259" key="9">
    <source>
        <dbReference type="PROSITE" id="PS51030"/>
    </source>
</evidence>
<evidence type="ECO:0000256" key="1">
    <source>
        <dbReference type="ARBA" id="ARBA00022723"/>
    </source>
</evidence>
<keyword evidence="4" id="KW-0805">Transcription regulation</keyword>
<name>A0ABD2J0R5_9BILA</name>
<keyword evidence="8" id="KW-0539">Nucleus</keyword>
<dbReference type="AlphaFoldDB" id="A0ABD2J0R5"/>
<dbReference type="InterPro" id="IPR001628">
    <property type="entry name" value="Znf_hrmn_rcpt"/>
</dbReference>
<accession>A0ABD2J0R5</accession>
<keyword evidence="11" id="KW-1185">Reference proteome</keyword>
<reference evidence="10 11" key="1">
    <citation type="submission" date="2024-10" db="EMBL/GenBank/DDBJ databases">
        <authorList>
            <person name="Kim D."/>
        </authorList>
    </citation>
    <scope>NUCLEOTIDE SEQUENCE [LARGE SCALE GENOMIC DNA]</scope>
    <source>
        <strain evidence="10">BH-2024</strain>
    </source>
</reference>
<dbReference type="PROSITE" id="PS51030">
    <property type="entry name" value="NUCLEAR_REC_DBD_2"/>
    <property type="match status" value="1"/>
</dbReference>
<feature type="domain" description="Nuclear receptor" evidence="9">
    <location>
        <begin position="114"/>
        <end position="188"/>
    </location>
</feature>
<dbReference type="InterPro" id="IPR013088">
    <property type="entry name" value="Znf_NHR/GATA"/>
</dbReference>
<comment type="caution">
    <text evidence="10">The sequence shown here is derived from an EMBL/GenBank/DDBJ whole genome shotgun (WGS) entry which is preliminary data.</text>
</comment>
<proteinExistence type="predicted"/>
<dbReference type="GO" id="GO:0003677">
    <property type="term" value="F:DNA binding"/>
    <property type="evidence" value="ECO:0007669"/>
    <property type="project" value="UniProtKB-KW"/>
</dbReference>
<dbReference type="Pfam" id="PF00105">
    <property type="entry name" value="zf-C4"/>
    <property type="match status" value="1"/>
</dbReference>
<dbReference type="Gene3D" id="3.30.50.10">
    <property type="entry name" value="Erythroid Transcription Factor GATA-1, subunit A"/>
    <property type="match status" value="1"/>
</dbReference>
<keyword evidence="6" id="KW-0804">Transcription</keyword>
<dbReference type="GO" id="GO:0008270">
    <property type="term" value="F:zinc ion binding"/>
    <property type="evidence" value="ECO:0007669"/>
    <property type="project" value="UniProtKB-KW"/>
</dbReference>
<keyword evidence="7" id="KW-0675">Receptor</keyword>
<dbReference type="PRINTS" id="PR00047">
    <property type="entry name" value="STROIDFINGER"/>
</dbReference>
<dbReference type="SUPFAM" id="SSF57716">
    <property type="entry name" value="Glucocorticoid receptor-like (DNA-binding domain)"/>
    <property type="match status" value="1"/>
</dbReference>
<keyword evidence="2" id="KW-0863">Zinc-finger</keyword>
<evidence type="ECO:0000256" key="8">
    <source>
        <dbReference type="ARBA" id="ARBA00023242"/>
    </source>
</evidence>
<evidence type="ECO:0000256" key="6">
    <source>
        <dbReference type="ARBA" id="ARBA00023163"/>
    </source>
</evidence>
<gene>
    <name evidence="10" type="ORF">niasHT_031102</name>
</gene>